<name>A0ABN8LWX8_9CNID</name>
<feature type="region of interest" description="Disordered" evidence="1">
    <location>
        <begin position="1"/>
        <end position="29"/>
    </location>
</feature>
<proteinExistence type="predicted"/>
<dbReference type="Proteomes" id="UP001159427">
    <property type="component" value="Unassembled WGS sequence"/>
</dbReference>
<reference evidence="2 3" key="1">
    <citation type="submission" date="2022-05" db="EMBL/GenBank/DDBJ databases">
        <authorList>
            <consortium name="Genoscope - CEA"/>
            <person name="William W."/>
        </authorList>
    </citation>
    <scope>NUCLEOTIDE SEQUENCE [LARGE SCALE GENOMIC DNA]</scope>
</reference>
<evidence type="ECO:0000313" key="2">
    <source>
        <dbReference type="EMBL" id="CAH3020400.1"/>
    </source>
</evidence>
<sequence>MFKDATETAEGDPEWTSDNKDTEPPMGKSATTYAILPASTQQLNLDPDILWIENGIVKNYEFKKHPQKDEWVQQPSFENSLIAKTKELTAFTLLAGKAQEFFTQTKNNDWDRSKKTRSCINLLYITAARYLLVTYILYEQSGTRLTACQEVRDDYGKLISLVIPDSGVCFPKPYGSATCKSDYDVGLIGKDAGFLTKKFNDFFEITFGKPSELVFDTNVYAFTLEFAMPSIFQKLPPGFANSVAQKEQTVNFKMQELASAYYKVFKYNKGFFDALKSGAINEMGQKFKDSLNSWLAAFQNLDNQSPMRHFEGISLKDFRKTHNDQYQLRVETMSNNGGYNAENLGFLAEALLYAAEAYHTRGAIRHVVGGMQLKVMGRLVQYNNPLSTHDLWVSMIENWGESNKEYNHCNQDPVPTLNKCFLKMSKYLSRMFNAMRLLRTRVPPNDRFTLLDFGDPKDPEYASLMWLRYKKEGKTEIPEDTNNRIRLFLEKFECQAAAKTQNLGSIKLSPECLGNIQKNVNLYNVKLAGALTQG</sequence>
<protein>
    <submittedName>
        <fullName evidence="2">Uncharacterized protein</fullName>
    </submittedName>
</protein>
<gene>
    <name evidence="2" type="ORF">PEVE_00006953</name>
</gene>
<keyword evidence="3" id="KW-1185">Reference proteome</keyword>
<organism evidence="2 3">
    <name type="scientific">Porites evermanni</name>
    <dbReference type="NCBI Taxonomy" id="104178"/>
    <lineage>
        <taxon>Eukaryota</taxon>
        <taxon>Metazoa</taxon>
        <taxon>Cnidaria</taxon>
        <taxon>Anthozoa</taxon>
        <taxon>Hexacorallia</taxon>
        <taxon>Scleractinia</taxon>
        <taxon>Fungiina</taxon>
        <taxon>Poritidae</taxon>
        <taxon>Porites</taxon>
    </lineage>
</organism>
<evidence type="ECO:0000256" key="1">
    <source>
        <dbReference type="SAM" id="MobiDB-lite"/>
    </source>
</evidence>
<dbReference type="EMBL" id="CALNXI010000146">
    <property type="protein sequence ID" value="CAH3020400.1"/>
    <property type="molecule type" value="Genomic_DNA"/>
</dbReference>
<evidence type="ECO:0000313" key="3">
    <source>
        <dbReference type="Proteomes" id="UP001159427"/>
    </source>
</evidence>
<comment type="caution">
    <text evidence="2">The sequence shown here is derived from an EMBL/GenBank/DDBJ whole genome shotgun (WGS) entry which is preliminary data.</text>
</comment>
<accession>A0ABN8LWX8</accession>